<dbReference type="InterPro" id="IPR050110">
    <property type="entry name" value="Glyoxalase_II_hydrolase"/>
</dbReference>
<reference evidence="9 10" key="1">
    <citation type="submission" date="2020-08" db="EMBL/GenBank/DDBJ databases">
        <title>Genomic Encyclopedia of Type Strains, Phase IV (KMG-IV): sequencing the most valuable type-strain genomes for metagenomic binning, comparative biology and taxonomic classification.</title>
        <authorList>
            <person name="Goeker M."/>
        </authorList>
    </citation>
    <scope>NUCLEOTIDE SEQUENCE [LARGE SCALE GENOMIC DNA]</scope>
    <source>
        <strain evidence="9 10">DSM 106739</strain>
    </source>
</reference>
<dbReference type="EC" id="3.1.2.6" evidence="7"/>
<dbReference type="SUPFAM" id="SSF56281">
    <property type="entry name" value="Metallo-hydrolase/oxidoreductase"/>
    <property type="match status" value="1"/>
</dbReference>
<dbReference type="InterPro" id="IPR001279">
    <property type="entry name" value="Metallo-B-lactamas"/>
</dbReference>
<feature type="binding site" evidence="7">
    <location>
        <position position="54"/>
    </location>
    <ligand>
        <name>Zn(2+)</name>
        <dbReference type="ChEBI" id="CHEBI:29105"/>
        <label>1</label>
    </ligand>
</feature>
<dbReference type="GO" id="GO:0008800">
    <property type="term" value="F:beta-lactamase activity"/>
    <property type="evidence" value="ECO:0007669"/>
    <property type="project" value="InterPro"/>
</dbReference>
<dbReference type="InterPro" id="IPR017782">
    <property type="entry name" value="Hydroxyacylglutathione_Hdrlase"/>
</dbReference>
<dbReference type="EMBL" id="JACIET010000001">
    <property type="protein sequence ID" value="MBB4010753.1"/>
    <property type="molecule type" value="Genomic_DNA"/>
</dbReference>
<comment type="catalytic activity">
    <reaction evidence="1 7">
        <text>an S-(2-hydroxyacyl)glutathione + H2O = a 2-hydroxy carboxylate + glutathione + H(+)</text>
        <dbReference type="Rhea" id="RHEA:21864"/>
        <dbReference type="ChEBI" id="CHEBI:15377"/>
        <dbReference type="ChEBI" id="CHEBI:15378"/>
        <dbReference type="ChEBI" id="CHEBI:57925"/>
        <dbReference type="ChEBI" id="CHEBI:58896"/>
        <dbReference type="ChEBI" id="CHEBI:71261"/>
        <dbReference type="EC" id="3.1.2.6"/>
    </reaction>
</comment>
<dbReference type="RefSeq" id="WP_183630666.1">
    <property type="nucleotide sequence ID" value="NZ_BAABLE010000011.1"/>
</dbReference>
<keyword evidence="4 7" id="KW-0479">Metal-binding</keyword>
<evidence type="ECO:0000256" key="7">
    <source>
        <dbReference type="HAMAP-Rule" id="MF_01374"/>
    </source>
</evidence>
<feature type="binding site" evidence="7">
    <location>
        <position position="127"/>
    </location>
    <ligand>
        <name>Zn(2+)</name>
        <dbReference type="ChEBI" id="CHEBI:29105"/>
        <label>2</label>
    </ligand>
</feature>
<dbReference type="Pfam" id="PF00753">
    <property type="entry name" value="Lactamase_B"/>
    <property type="match status" value="1"/>
</dbReference>
<protein>
    <recommendedName>
        <fullName evidence="7">Hydroxyacylglutathione hydrolase</fullName>
        <ecNumber evidence="7">3.1.2.6</ecNumber>
    </recommendedName>
    <alternativeName>
        <fullName evidence="7">Glyoxalase II</fullName>
        <shortName evidence="7">Glx II</shortName>
    </alternativeName>
</protein>
<name>A0A840BDI0_9RHOO</name>
<feature type="binding site" evidence="7">
    <location>
        <position position="110"/>
    </location>
    <ligand>
        <name>Zn(2+)</name>
        <dbReference type="ChEBI" id="CHEBI:29105"/>
        <label>1</label>
    </ligand>
</feature>
<comment type="cofactor">
    <cofactor evidence="7">
        <name>Zn(2+)</name>
        <dbReference type="ChEBI" id="CHEBI:29105"/>
    </cofactor>
    <text evidence="7">Binds 2 Zn(2+) ions per subunit.</text>
</comment>
<dbReference type="GO" id="GO:0019243">
    <property type="term" value="P:methylglyoxal catabolic process to D-lactate via S-lactoyl-glutathione"/>
    <property type="evidence" value="ECO:0007669"/>
    <property type="project" value="UniProtKB-UniRule"/>
</dbReference>
<dbReference type="NCBIfam" id="TIGR03413">
    <property type="entry name" value="GSH_gloB"/>
    <property type="match status" value="1"/>
</dbReference>
<dbReference type="InterPro" id="IPR036866">
    <property type="entry name" value="RibonucZ/Hydroxyglut_hydro"/>
</dbReference>
<dbReference type="CDD" id="cd07723">
    <property type="entry name" value="hydroxyacylglutathione_hydrolase_MBL-fold"/>
    <property type="match status" value="1"/>
</dbReference>
<feature type="binding site" evidence="7">
    <location>
        <position position="57"/>
    </location>
    <ligand>
        <name>Zn(2+)</name>
        <dbReference type="ChEBI" id="CHEBI:29105"/>
        <label>2</label>
    </ligand>
</feature>
<dbReference type="PIRSF" id="PIRSF005457">
    <property type="entry name" value="Glx"/>
    <property type="match status" value="1"/>
</dbReference>
<dbReference type="SMART" id="SM00849">
    <property type="entry name" value="Lactamase_B"/>
    <property type="match status" value="1"/>
</dbReference>
<evidence type="ECO:0000313" key="9">
    <source>
        <dbReference type="EMBL" id="MBB4010753.1"/>
    </source>
</evidence>
<proteinExistence type="inferred from homology"/>
<dbReference type="Proteomes" id="UP000561045">
    <property type="component" value="Unassembled WGS sequence"/>
</dbReference>
<evidence type="ECO:0000256" key="5">
    <source>
        <dbReference type="ARBA" id="ARBA00022801"/>
    </source>
</evidence>
<dbReference type="HAMAP" id="MF_01374">
    <property type="entry name" value="Glyoxalase_2"/>
    <property type="match status" value="1"/>
</dbReference>
<dbReference type="GO" id="GO:0017001">
    <property type="term" value="P:antibiotic catabolic process"/>
    <property type="evidence" value="ECO:0007669"/>
    <property type="project" value="InterPro"/>
</dbReference>
<evidence type="ECO:0000256" key="3">
    <source>
        <dbReference type="ARBA" id="ARBA00006759"/>
    </source>
</evidence>
<comment type="similarity">
    <text evidence="3 7">Belongs to the metallo-beta-lactamase superfamily. Glyoxalase II family.</text>
</comment>
<dbReference type="GO" id="GO:0004416">
    <property type="term" value="F:hydroxyacylglutathione hydrolase activity"/>
    <property type="evidence" value="ECO:0007669"/>
    <property type="project" value="UniProtKB-UniRule"/>
</dbReference>
<comment type="subunit">
    <text evidence="7">Monomer.</text>
</comment>
<dbReference type="InterPro" id="IPR032282">
    <property type="entry name" value="HAGH_C"/>
</dbReference>
<sequence>MEIVPLSAFSDNYIWAIVSDGHCVVVDPGDAAPVEHFLQASGLALDAILVTHHHGDHVGGLMRLAKTSSPVIYGPAHEAIDGLTRRVEEGSSLNLLNGALRLSVLDVPGHTAGHIAYVADGALFCGDTLFSAGCGRLFEGTPAQMHASLDKLAALPEDTAVYCAHEYTLANLRFAETVEPDNAATQAYHASCRALRAAGVPTLPSTIGRERAINPFLRCDQASVQRSVAHYVQQALEDPVSVFAALRGWKNDFR</sequence>
<dbReference type="Gene3D" id="3.60.15.10">
    <property type="entry name" value="Ribonuclease Z/Hydroxyacylglutathione hydrolase-like"/>
    <property type="match status" value="1"/>
</dbReference>
<gene>
    <name evidence="7" type="primary">gloB</name>
    <name evidence="9" type="ORF">GGR36_000061</name>
</gene>
<accession>A0A840BDI0</accession>
<dbReference type="PROSITE" id="PS00743">
    <property type="entry name" value="BETA_LACTAMASE_B_1"/>
    <property type="match status" value="1"/>
</dbReference>
<evidence type="ECO:0000256" key="2">
    <source>
        <dbReference type="ARBA" id="ARBA00004963"/>
    </source>
</evidence>
<evidence type="ECO:0000256" key="6">
    <source>
        <dbReference type="ARBA" id="ARBA00022833"/>
    </source>
</evidence>
<comment type="pathway">
    <text evidence="2 7">Secondary metabolite metabolism; methylglyoxal degradation; (R)-lactate from methylglyoxal: step 2/2.</text>
</comment>
<evidence type="ECO:0000313" key="10">
    <source>
        <dbReference type="Proteomes" id="UP000561045"/>
    </source>
</evidence>
<dbReference type="Pfam" id="PF16123">
    <property type="entry name" value="HAGH_C"/>
    <property type="match status" value="1"/>
</dbReference>
<evidence type="ECO:0000259" key="8">
    <source>
        <dbReference type="SMART" id="SM00849"/>
    </source>
</evidence>
<dbReference type="UniPathway" id="UPA00619">
    <property type="reaction ID" value="UER00676"/>
</dbReference>
<dbReference type="InterPro" id="IPR001018">
    <property type="entry name" value="Beta-lactamase_class-B_CS"/>
</dbReference>
<organism evidence="9 10">
    <name type="scientific">Niveibacterium umoris</name>
    <dbReference type="NCBI Taxonomy" id="1193620"/>
    <lineage>
        <taxon>Bacteria</taxon>
        <taxon>Pseudomonadati</taxon>
        <taxon>Pseudomonadota</taxon>
        <taxon>Betaproteobacteria</taxon>
        <taxon>Rhodocyclales</taxon>
        <taxon>Rhodocyclaceae</taxon>
        <taxon>Niveibacterium</taxon>
    </lineage>
</organism>
<dbReference type="InterPro" id="IPR035680">
    <property type="entry name" value="Clx_II_MBL"/>
</dbReference>
<dbReference type="PANTHER" id="PTHR43705:SF1">
    <property type="entry name" value="HYDROXYACYLGLUTATHIONE HYDROLASE GLOB"/>
    <property type="match status" value="1"/>
</dbReference>
<feature type="binding site" evidence="7">
    <location>
        <position position="165"/>
    </location>
    <ligand>
        <name>Zn(2+)</name>
        <dbReference type="ChEBI" id="CHEBI:29105"/>
        <label>2</label>
    </ligand>
</feature>
<evidence type="ECO:0000256" key="4">
    <source>
        <dbReference type="ARBA" id="ARBA00022723"/>
    </source>
</evidence>
<comment type="caution">
    <text evidence="9">The sequence shown here is derived from an EMBL/GenBank/DDBJ whole genome shotgun (WGS) entry which is preliminary data.</text>
</comment>
<feature type="domain" description="Metallo-beta-lactamase" evidence="8">
    <location>
        <begin position="11"/>
        <end position="165"/>
    </location>
</feature>
<evidence type="ECO:0000256" key="1">
    <source>
        <dbReference type="ARBA" id="ARBA00001623"/>
    </source>
</evidence>
<keyword evidence="10" id="KW-1185">Reference proteome</keyword>
<feature type="binding site" evidence="7">
    <location>
        <position position="52"/>
    </location>
    <ligand>
        <name>Zn(2+)</name>
        <dbReference type="ChEBI" id="CHEBI:29105"/>
        <label>1</label>
    </ligand>
</feature>
<comment type="function">
    <text evidence="7">Thiolesterase that catalyzes the hydrolysis of S-D-lactoyl-glutathione to form glutathione and D-lactic acid.</text>
</comment>
<dbReference type="AlphaFoldDB" id="A0A840BDI0"/>
<keyword evidence="5 7" id="KW-0378">Hydrolase</keyword>
<dbReference type="PANTHER" id="PTHR43705">
    <property type="entry name" value="HYDROXYACYLGLUTATHIONE HYDROLASE"/>
    <property type="match status" value="1"/>
</dbReference>
<keyword evidence="6 7" id="KW-0862">Zinc</keyword>
<feature type="binding site" evidence="7">
    <location>
        <position position="127"/>
    </location>
    <ligand>
        <name>Zn(2+)</name>
        <dbReference type="ChEBI" id="CHEBI:29105"/>
        <label>1</label>
    </ligand>
</feature>
<dbReference type="GO" id="GO:0008270">
    <property type="term" value="F:zinc ion binding"/>
    <property type="evidence" value="ECO:0007669"/>
    <property type="project" value="InterPro"/>
</dbReference>
<feature type="binding site" evidence="7">
    <location>
        <position position="56"/>
    </location>
    <ligand>
        <name>Zn(2+)</name>
        <dbReference type="ChEBI" id="CHEBI:29105"/>
        <label>2</label>
    </ligand>
</feature>